<evidence type="ECO:0000313" key="2">
    <source>
        <dbReference type="Proteomes" id="UP000427733"/>
    </source>
</evidence>
<dbReference type="EMBL" id="MN026740">
    <property type="protein sequence ID" value="QGK90519.1"/>
    <property type="molecule type" value="Genomic_DNA"/>
</dbReference>
<gene>
    <name evidence="1" type="ORF">C2_015</name>
</gene>
<name>A0A649WKH9_9CAUD</name>
<reference evidence="1 2" key="1">
    <citation type="submission" date="2019-06" db="EMBL/GenBank/DDBJ databases">
        <authorList>
            <person name="Kang H."/>
            <person name="Kim J."/>
            <person name="Kim K."/>
        </authorList>
    </citation>
    <scope>NUCLEOTIDE SEQUENCE [LARGE SCALE GENOMIC DNA]</scope>
</reference>
<evidence type="ECO:0000313" key="1">
    <source>
        <dbReference type="EMBL" id="QGK90519.1"/>
    </source>
</evidence>
<accession>A0A649WKH9</accession>
<protein>
    <submittedName>
        <fullName evidence="1">Uncharacterized protein</fullName>
    </submittedName>
</protein>
<dbReference type="Proteomes" id="UP000427733">
    <property type="component" value="Segment"/>
</dbReference>
<organism evidence="1 2">
    <name type="scientific">Salmonella phage C2</name>
    <dbReference type="NCBI Taxonomy" id="2589655"/>
    <lineage>
        <taxon>Viruses</taxon>
        <taxon>Duplodnaviria</taxon>
        <taxon>Heunggongvirae</taxon>
        <taxon>Uroviricota</taxon>
        <taxon>Caudoviricetes</taxon>
        <taxon>Autographivirales</taxon>
        <taxon>Autotranscriptaviridae</taxon>
        <taxon>Studiervirinae</taxon>
        <taxon>Teseptimavirus</taxon>
        <taxon>Teseptimavirus C2</taxon>
    </lineage>
</organism>
<proteinExistence type="predicted"/>
<sequence length="60" mass="7522">MLIFDENGWRVHQHPHLMIFHISKWMEGDDRRSYGRTWDYFTVHECHSIEEVREYLQNNM</sequence>
<keyword evidence="2" id="KW-1185">Reference proteome</keyword>